<reference evidence="1" key="1">
    <citation type="journal article" date="2021" name="New Phytol.">
        <title>Evolutionary innovations through gain and loss of genes in the ectomycorrhizal Boletales.</title>
        <authorList>
            <person name="Wu G."/>
            <person name="Miyauchi S."/>
            <person name="Morin E."/>
            <person name="Kuo A."/>
            <person name="Drula E."/>
            <person name="Varga T."/>
            <person name="Kohler A."/>
            <person name="Feng B."/>
            <person name="Cao Y."/>
            <person name="Lipzen A."/>
            <person name="Daum C."/>
            <person name="Hundley H."/>
            <person name="Pangilinan J."/>
            <person name="Johnson J."/>
            <person name="Barry K."/>
            <person name="LaButti K."/>
            <person name="Ng V."/>
            <person name="Ahrendt S."/>
            <person name="Min B."/>
            <person name="Choi I.G."/>
            <person name="Park H."/>
            <person name="Plett J.M."/>
            <person name="Magnuson J."/>
            <person name="Spatafora J.W."/>
            <person name="Nagy L.G."/>
            <person name="Henrissat B."/>
            <person name="Grigoriev I.V."/>
            <person name="Yang Z.L."/>
            <person name="Xu J."/>
            <person name="Martin F.M."/>
        </authorList>
    </citation>
    <scope>NUCLEOTIDE SEQUENCE</scope>
    <source>
        <strain evidence="1">KUC20120723A-06</strain>
    </source>
</reference>
<keyword evidence="2" id="KW-1185">Reference proteome</keyword>
<comment type="caution">
    <text evidence="1">The sequence shown here is derived from an EMBL/GenBank/DDBJ whole genome shotgun (WGS) entry which is preliminary data.</text>
</comment>
<dbReference type="EMBL" id="MU266510">
    <property type="protein sequence ID" value="KAH7921828.1"/>
    <property type="molecule type" value="Genomic_DNA"/>
</dbReference>
<sequence>MEFVPRYPQPFSLEEAILFDPAVTSDEIARLQNSMAHLERTQDELKEYLASLASPSEDPEVAQALKENDTTIASQDERIFMLKLALTHHG</sequence>
<evidence type="ECO:0000313" key="1">
    <source>
        <dbReference type="EMBL" id="KAH7921828.1"/>
    </source>
</evidence>
<protein>
    <submittedName>
        <fullName evidence="1">Uncharacterized protein</fullName>
    </submittedName>
</protein>
<evidence type="ECO:0000313" key="2">
    <source>
        <dbReference type="Proteomes" id="UP000790709"/>
    </source>
</evidence>
<gene>
    <name evidence="1" type="ORF">BV22DRAFT_974613</name>
</gene>
<organism evidence="1 2">
    <name type="scientific">Leucogyrophana mollusca</name>
    <dbReference type="NCBI Taxonomy" id="85980"/>
    <lineage>
        <taxon>Eukaryota</taxon>
        <taxon>Fungi</taxon>
        <taxon>Dikarya</taxon>
        <taxon>Basidiomycota</taxon>
        <taxon>Agaricomycotina</taxon>
        <taxon>Agaricomycetes</taxon>
        <taxon>Agaricomycetidae</taxon>
        <taxon>Boletales</taxon>
        <taxon>Boletales incertae sedis</taxon>
        <taxon>Leucogyrophana</taxon>
    </lineage>
</organism>
<proteinExistence type="predicted"/>
<accession>A0ACB8B9E2</accession>
<feature type="non-terminal residue" evidence="1">
    <location>
        <position position="90"/>
    </location>
</feature>
<dbReference type="Proteomes" id="UP000790709">
    <property type="component" value="Unassembled WGS sequence"/>
</dbReference>
<name>A0ACB8B9E2_9AGAM</name>